<evidence type="ECO:0000313" key="2">
    <source>
        <dbReference type="Proteomes" id="UP000038083"/>
    </source>
</evidence>
<sequence length="439" mass="50850">MYLDELIRNKVFFLLDFIKGKNISKKINLLDDFYRDSKENQLHIVNNKLVNLLNDVTKNVPFYMDKGGLSDLKDFPIVNKKNIYQNTISFYSKIYNSKKLVPVRTSGSYGTPLTYFLTKKKKESQLAEVIFFGRKSGYDVGVRHGYFRSIPHKTNFKFWMQNETFFASKQLNEEFVSLGIKNLKKKRIKSLIGFPSAISYLAKSCLEKGYLPSDFKVKGVITSSENLTSHQRKTIRKAFDCAIHSRYSTEELGVLGNQLDETSGFVMNTFNYIIEVLKLDRDESADIGEIGRIVVTDLHSNSMPLIRYETGDLGKIGNFFCNEKKWVGNISMLSGRAVQIIYSTNGTPLYPLFLDSIMEKYDYFSQYQLIQNDKKDFTIKLVTNNYCSEDQFDINKFLNYFYNWLGNDANVTVDFVKDIDKLPSGKRPYIINRYKEFAP</sequence>
<dbReference type="EMBL" id="CDOG01000006">
    <property type="protein sequence ID" value="CEN35913.1"/>
    <property type="molecule type" value="Genomic_DNA"/>
</dbReference>
<dbReference type="PANTHER" id="PTHR36932">
    <property type="entry name" value="CAPSULAR POLYSACCHARIDE BIOSYNTHESIS PROTEIN"/>
    <property type="match status" value="1"/>
</dbReference>
<dbReference type="SUPFAM" id="SSF56801">
    <property type="entry name" value="Acetyl-CoA synthetase-like"/>
    <property type="match status" value="1"/>
</dbReference>
<dbReference type="Proteomes" id="UP000038083">
    <property type="component" value="Unassembled WGS sequence"/>
</dbReference>
<dbReference type="InterPro" id="IPR042099">
    <property type="entry name" value="ANL_N_sf"/>
</dbReference>
<dbReference type="RefSeq" id="WP_041996019.1">
    <property type="nucleotide sequence ID" value="NZ_CDOG01000006.1"/>
</dbReference>
<evidence type="ECO:0000313" key="1">
    <source>
        <dbReference type="EMBL" id="CEN35913.1"/>
    </source>
</evidence>
<dbReference type="InterPro" id="IPR053158">
    <property type="entry name" value="CapK_Type1_Caps_Biosynth"/>
</dbReference>
<dbReference type="PANTHER" id="PTHR36932:SF1">
    <property type="entry name" value="CAPSULAR POLYSACCHARIDE BIOSYNTHESIS PROTEIN"/>
    <property type="match status" value="1"/>
</dbReference>
<dbReference type="AlphaFoldDB" id="A0A0B7HEA3"/>
<dbReference type="Gene3D" id="3.40.50.12780">
    <property type="entry name" value="N-terminal domain of ligase-like"/>
    <property type="match status" value="1"/>
</dbReference>
<organism evidence="1 2">
    <name type="scientific">Capnocytophaga cynodegmi</name>
    <dbReference type="NCBI Taxonomy" id="28189"/>
    <lineage>
        <taxon>Bacteria</taxon>
        <taxon>Pseudomonadati</taxon>
        <taxon>Bacteroidota</taxon>
        <taxon>Flavobacteriia</taxon>
        <taxon>Flavobacteriales</taxon>
        <taxon>Flavobacteriaceae</taxon>
        <taxon>Capnocytophaga</taxon>
    </lineage>
</organism>
<reference evidence="1 2" key="1">
    <citation type="submission" date="2015-01" db="EMBL/GenBank/DDBJ databases">
        <authorList>
            <person name="Xiang T."/>
            <person name="Song Y."/>
            <person name="Huang L."/>
            <person name="Wang B."/>
            <person name="Wu P."/>
        </authorList>
    </citation>
    <scope>NUCLEOTIDE SEQUENCE [LARGE SCALE GENOMIC DNA]</scope>
    <source>
        <strain evidence="1 2">Ccy74</strain>
    </source>
</reference>
<proteinExistence type="predicted"/>
<gene>
    <name evidence="1" type="ORF">CCYN74_140046</name>
</gene>
<name>A0A0B7HEA3_9FLAO</name>
<protein>
    <submittedName>
        <fullName evidence="1">Coenzyme F390 synthetase-like protein</fullName>
    </submittedName>
</protein>
<dbReference type="OrthoDB" id="580775at2"/>
<accession>A0A0B7HEA3</accession>